<accession>A0AAD1IRK6</accession>
<dbReference type="Proteomes" id="UP000466039">
    <property type="component" value="Chromosome"/>
</dbReference>
<keyword evidence="2" id="KW-1185">Reference proteome</keyword>
<proteinExistence type="predicted"/>
<evidence type="ECO:0000313" key="2">
    <source>
        <dbReference type="Proteomes" id="UP000466039"/>
    </source>
</evidence>
<dbReference type="RefSeq" id="WP_083045350.1">
    <property type="nucleotide sequence ID" value="NZ_AP022617.1"/>
</dbReference>
<dbReference type="AlphaFoldDB" id="A0AAD1IRK6"/>
<gene>
    <name evidence="1" type="ORF">MMON_00840</name>
</gene>
<evidence type="ECO:0000313" key="1">
    <source>
        <dbReference type="EMBL" id="BBZ58783.1"/>
    </source>
</evidence>
<name>A0AAD1IRK6_MYCMB</name>
<sequence length="62" mass="7032">MTKIAALSDDQLRARRTAILEKLGMSLEELRDRARSYALAGEEHEAWEQLESIAFLLGETRA</sequence>
<dbReference type="EMBL" id="AP022617">
    <property type="protein sequence ID" value="BBZ58783.1"/>
    <property type="molecule type" value="Genomic_DNA"/>
</dbReference>
<reference evidence="1 2" key="1">
    <citation type="journal article" date="2019" name="Emerg. Microbes Infect.">
        <title>Comprehensive subspecies identification of 175 nontuberculous mycobacteria species based on 7547 genomic profiles.</title>
        <authorList>
            <person name="Matsumoto Y."/>
            <person name="Kinjo T."/>
            <person name="Motooka D."/>
            <person name="Nabeya D."/>
            <person name="Jung N."/>
            <person name="Uechi K."/>
            <person name="Horii T."/>
            <person name="Iida T."/>
            <person name="Fujita J."/>
            <person name="Nakamura S."/>
        </authorList>
    </citation>
    <scope>NUCLEOTIDE SEQUENCE [LARGE SCALE GENOMIC DNA]</scope>
    <source>
        <strain evidence="1 2">JCM 15658</strain>
    </source>
</reference>
<organism evidence="1 2">
    <name type="scientific">Mycolicibacterium monacense</name>
    <name type="common">Mycobacterium monacense</name>
    <dbReference type="NCBI Taxonomy" id="85693"/>
    <lineage>
        <taxon>Bacteria</taxon>
        <taxon>Bacillati</taxon>
        <taxon>Actinomycetota</taxon>
        <taxon>Actinomycetes</taxon>
        <taxon>Mycobacteriales</taxon>
        <taxon>Mycobacteriaceae</taxon>
        <taxon>Mycolicibacterium</taxon>
    </lineage>
</organism>
<protein>
    <submittedName>
        <fullName evidence="1">Uncharacterized protein</fullName>
    </submittedName>
</protein>